<evidence type="ECO:0008006" key="7">
    <source>
        <dbReference type="Google" id="ProtNLM"/>
    </source>
</evidence>
<proteinExistence type="predicted"/>
<dbReference type="GO" id="GO:0005975">
    <property type="term" value="P:carbohydrate metabolic process"/>
    <property type="evidence" value="ECO:0007669"/>
    <property type="project" value="InterPro"/>
</dbReference>
<dbReference type="PANTHER" id="PTHR43465">
    <property type="entry name" value="DUF1680 DOMAIN PROTEIN (AFU_ORTHOLOGUE AFUA_1G08910)"/>
    <property type="match status" value="1"/>
</dbReference>
<dbReference type="Pfam" id="PF20736">
    <property type="entry name" value="Glyco_hydro127M"/>
    <property type="match status" value="1"/>
</dbReference>
<evidence type="ECO:0000259" key="4">
    <source>
        <dbReference type="Pfam" id="PF20737"/>
    </source>
</evidence>
<dbReference type="eggNOG" id="COG3533">
    <property type="taxonomic scope" value="Bacteria"/>
</dbReference>
<keyword evidence="1" id="KW-0732">Signal</keyword>
<feature type="domain" description="Non-reducing end beta-L-arabinofuranosidase-like GH127 catalytic" evidence="2">
    <location>
        <begin position="44"/>
        <end position="443"/>
    </location>
</feature>
<dbReference type="Pfam" id="PF07944">
    <property type="entry name" value="Beta-AFase-like_GH127_cat"/>
    <property type="match status" value="1"/>
</dbReference>
<accession>W7YHX1</accession>
<dbReference type="Gene3D" id="1.50.10.20">
    <property type="match status" value="1"/>
</dbReference>
<feature type="domain" description="Non-reducing end beta-L-arabinofuranosidase-like GH127 middle" evidence="3">
    <location>
        <begin position="454"/>
        <end position="550"/>
    </location>
</feature>
<evidence type="ECO:0000313" key="5">
    <source>
        <dbReference type="EMBL" id="GAF02154.1"/>
    </source>
</evidence>
<dbReference type="RefSeq" id="WP_027470773.1">
    <property type="nucleotide sequence ID" value="NZ_BAMD01000006.1"/>
</dbReference>
<dbReference type="InterPro" id="IPR049174">
    <property type="entry name" value="Beta-AFase-like"/>
</dbReference>
<dbReference type="InterPro" id="IPR049049">
    <property type="entry name" value="Beta-AFase-like_GH127_C"/>
</dbReference>
<dbReference type="Pfam" id="PF20737">
    <property type="entry name" value="Glyco_hydro127C"/>
    <property type="match status" value="1"/>
</dbReference>
<sequence>MKKIWMAMGAFIFMGSTIAQKQGIINNGDSPYVQFKSINISDCQWTSGFWADKFKVCEETMVPHMGDILTGDVGHALNNFKIAAGILDGDHQGMNWHDGDFYKWMEAAMYIYAHNKDAAILKQLDEYIDIIGKAQQSDGYLQTQVEVKGLKRFGNRQYHELYNAGHLYTSACIHHRVTGQTNFLDIAVKNADYLYKLFMPQPDSLKRFGFNQTQIMGLVELYRTTHDKRYLELAELFINMRGKSKVKPDEHANYKHIGDMVQERRPLRKETEAVGHAVLALYYYAGAADVYAETGERELIDALDRLWENVVNKKMYITGACGQTHHGVSSRVDMVHEGFINEYMMPNATAYNETCANICNAMFSYRMLGVHGQAKYADIMELVMYNSALSGISIEGKDYFYTNPLRKTHYHTDYSSTESANREPYIECFCCPPNLVRTIAKLSGWAYSLCDNGLAVNLYGGNRLNTRLLDGSKIQLRQETQYPWNGDVKITVDQCKKEAFQILLRIPGWAKGSKIQVNGKYIDKKVNPGTYLKLERNWKKGDVVTVSMPMNVQLMEGNPRIEEVRNQVAVKRGPVVYCIESPDLPEDTEILDVYLPRDNDFVPEYKSDFLGGLTTIQTHLKLRKDKKQGMYRQLVSPEWETVKTQLIPYFSWSNRGTSEMSVWLPIIWE</sequence>
<dbReference type="PANTHER" id="PTHR43465:SF1">
    <property type="entry name" value="NON-REDUCING END BETA-L-ARABINOFURANOSIDASE"/>
    <property type="match status" value="1"/>
</dbReference>
<reference evidence="5 6" key="1">
    <citation type="journal article" date="2014" name="Genome Announc.">
        <title>Draft Genome Sequence of Cytophaga fermentans JCM 21142T, a Facultative Anaerobe Isolated from Marine Mud.</title>
        <authorList>
            <person name="Starns D."/>
            <person name="Oshima K."/>
            <person name="Suda W."/>
            <person name="Iino T."/>
            <person name="Yuki M."/>
            <person name="Inoue J."/>
            <person name="Kitamura K."/>
            <person name="Iida T."/>
            <person name="Darby A."/>
            <person name="Hattori M."/>
            <person name="Ohkuma M."/>
        </authorList>
    </citation>
    <scope>NUCLEOTIDE SEQUENCE [LARGE SCALE GENOMIC DNA]</scope>
    <source>
        <strain evidence="5 6">JCM 21142</strain>
    </source>
</reference>
<gene>
    <name evidence="5" type="ORF">JCM21142_3781</name>
</gene>
<feature type="signal peptide" evidence="1">
    <location>
        <begin position="1"/>
        <end position="21"/>
    </location>
</feature>
<keyword evidence="6" id="KW-1185">Reference proteome</keyword>
<feature type="chain" id="PRO_5004904299" description="Non-reducing end beta-L-arabinofuranosidase" evidence="1">
    <location>
        <begin position="22"/>
        <end position="669"/>
    </location>
</feature>
<dbReference type="SUPFAM" id="SSF48208">
    <property type="entry name" value="Six-hairpin glycosidases"/>
    <property type="match status" value="1"/>
</dbReference>
<dbReference type="OrthoDB" id="9757939at2"/>
<evidence type="ECO:0000259" key="3">
    <source>
        <dbReference type="Pfam" id="PF20736"/>
    </source>
</evidence>
<evidence type="ECO:0000313" key="6">
    <source>
        <dbReference type="Proteomes" id="UP000019402"/>
    </source>
</evidence>
<organism evidence="5 6">
    <name type="scientific">Saccharicrinis fermentans DSM 9555 = JCM 21142</name>
    <dbReference type="NCBI Taxonomy" id="869213"/>
    <lineage>
        <taxon>Bacteria</taxon>
        <taxon>Pseudomonadati</taxon>
        <taxon>Bacteroidota</taxon>
        <taxon>Bacteroidia</taxon>
        <taxon>Marinilabiliales</taxon>
        <taxon>Marinilabiliaceae</taxon>
        <taxon>Saccharicrinis</taxon>
    </lineage>
</organism>
<dbReference type="EMBL" id="BAMD01000006">
    <property type="protein sequence ID" value="GAF02154.1"/>
    <property type="molecule type" value="Genomic_DNA"/>
</dbReference>
<comment type="caution">
    <text evidence="5">The sequence shown here is derived from an EMBL/GenBank/DDBJ whole genome shotgun (WGS) entry which is preliminary data.</text>
</comment>
<name>W7YHX1_9BACT</name>
<dbReference type="InterPro" id="IPR008928">
    <property type="entry name" value="6-hairpin_glycosidase_sf"/>
</dbReference>
<protein>
    <recommendedName>
        <fullName evidence="7">Non-reducing end beta-L-arabinofuranosidase</fullName>
    </recommendedName>
</protein>
<dbReference type="InterPro" id="IPR012878">
    <property type="entry name" value="Beta-AFase-like_GH127_cat"/>
</dbReference>
<dbReference type="InterPro" id="IPR049046">
    <property type="entry name" value="Beta-AFase-like_GH127_middle"/>
</dbReference>
<feature type="domain" description="Non-reducing end beta-L-arabinofuranosidase-like GH127 C-terminal" evidence="4">
    <location>
        <begin position="552"/>
        <end position="665"/>
    </location>
</feature>
<dbReference type="AlphaFoldDB" id="W7YHX1"/>
<evidence type="ECO:0000259" key="2">
    <source>
        <dbReference type="Pfam" id="PF07944"/>
    </source>
</evidence>
<dbReference type="Proteomes" id="UP000019402">
    <property type="component" value="Unassembled WGS sequence"/>
</dbReference>
<dbReference type="STRING" id="869213.GCA_000517085_00807"/>
<evidence type="ECO:0000256" key="1">
    <source>
        <dbReference type="SAM" id="SignalP"/>
    </source>
</evidence>